<keyword evidence="2" id="KW-1185">Reference proteome</keyword>
<gene>
    <name evidence="1" type="ORF">RMCC_2686</name>
</gene>
<dbReference type="EMBL" id="BCSY01000042">
    <property type="protein sequence ID" value="GAS95720.1"/>
    <property type="molecule type" value="Genomic_DNA"/>
</dbReference>
<proteinExistence type="predicted"/>
<evidence type="ECO:0000313" key="2">
    <source>
        <dbReference type="Proteomes" id="UP000069443"/>
    </source>
</evidence>
<reference evidence="2" key="1">
    <citation type="journal article" date="2016" name="Genome Announc.">
        <title>Draft Genome Sequences of Five Rapidly Growing Mycobacterium Species, M. thermoresistibile, M. fortuitum subsp. acetamidolyticum, M. canariasense, M. brisbanense, and M. novocastrense.</title>
        <authorList>
            <person name="Katahira K."/>
            <person name="Ogura Y."/>
            <person name="Gotoh Y."/>
            <person name="Hayashi T."/>
        </authorList>
    </citation>
    <scope>NUCLEOTIDE SEQUENCE [LARGE SCALE GENOMIC DNA]</scope>
    <source>
        <strain evidence="2">JCM15298</strain>
    </source>
</reference>
<comment type="caution">
    <text evidence="1">The sequence shown here is derived from an EMBL/GenBank/DDBJ whole genome shotgun (WGS) entry which is preliminary data.</text>
</comment>
<dbReference type="STRING" id="228230.RMCC_2686"/>
<dbReference type="RefSeq" id="WP_062656858.1">
    <property type="nucleotide sequence ID" value="NZ_BCSY01000042.1"/>
</dbReference>
<sequence>MQYILDAENHVKQLQELQLRWADSSPEATAALERARTAAVLRVLSRLGAAADVQHDIRVWVQERWTVDRERAAEFYVEADESGWLDAVTCGDGEHKSALETALILLEELWLDVVLETATWAQRVLASRRGDNDARV</sequence>
<dbReference type="Proteomes" id="UP000069443">
    <property type="component" value="Unassembled WGS sequence"/>
</dbReference>
<dbReference type="AlphaFoldDB" id="A0A117IA42"/>
<evidence type="ECO:0000313" key="1">
    <source>
        <dbReference type="EMBL" id="GAS95720.1"/>
    </source>
</evidence>
<protein>
    <submittedName>
        <fullName evidence="1">Uncharacterized protein</fullName>
    </submittedName>
</protein>
<accession>A0A117IA42</accession>
<organism evidence="1 2">
    <name type="scientific">Mycolicibacterium canariasense</name>
    <name type="common">Mycobacterium canariasense</name>
    <dbReference type="NCBI Taxonomy" id="228230"/>
    <lineage>
        <taxon>Bacteria</taxon>
        <taxon>Bacillati</taxon>
        <taxon>Actinomycetota</taxon>
        <taxon>Actinomycetes</taxon>
        <taxon>Mycobacteriales</taxon>
        <taxon>Mycobacteriaceae</taxon>
        <taxon>Mycolicibacterium</taxon>
    </lineage>
</organism>
<reference evidence="2" key="2">
    <citation type="submission" date="2016-02" db="EMBL/GenBank/DDBJ databases">
        <title>Draft genome sequence of five rapidly growing Mycobacterium species.</title>
        <authorList>
            <person name="Katahira K."/>
            <person name="Gotou Y."/>
            <person name="Iida K."/>
            <person name="Ogura Y."/>
            <person name="Hayashi T."/>
        </authorList>
    </citation>
    <scope>NUCLEOTIDE SEQUENCE [LARGE SCALE GENOMIC DNA]</scope>
    <source>
        <strain evidence="2">JCM15298</strain>
    </source>
</reference>
<name>A0A117IA42_MYCCR</name>